<evidence type="ECO:0000313" key="2">
    <source>
        <dbReference type="Proteomes" id="UP000515514"/>
    </source>
</evidence>
<sequence length="308" mass="36478">MARKFHIRSELSEKQVEADVATYFGWISPPYNAMPFRLIDVNEQLTGADKRVDLIVPMYLQFKVSHGLTAIDTKFNLNYLSNKPHQRIRKFRKEKQLNDNPTLFFKLREMADNAEDYQHNILLKLNGQENVSAFYVAPLDLKKDSYVKNLFNSMYRFRYHPFDFGVNSIYQRNWVSYFGFVPFLRSHVSIFPHEKVNTARHYYSFDQNGSDIGWHSSEYFRVVSRLSDTLTNIFDSAFYNKQSWLNPYSYIETLESDFGFLNNNNNINSDLNPIERIQDFGRELYNRYHIKQVLLTTTVEKLTKLNNG</sequence>
<dbReference type="RefSeq" id="WP_186987777.1">
    <property type="nucleotide sequence ID" value="NZ_CP052909.1"/>
</dbReference>
<dbReference type="EMBL" id="CP052909">
    <property type="protein sequence ID" value="QNJ98161.1"/>
    <property type="molecule type" value="Genomic_DNA"/>
</dbReference>
<dbReference type="KEGG" id="alti:ALE3EI_1605"/>
<dbReference type="AlphaFoldDB" id="A0A7G8PUZ5"/>
<evidence type="ECO:0000313" key="1">
    <source>
        <dbReference type="EMBL" id="QNJ98161.1"/>
    </source>
</evidence>
<keyword evidence="2" id="KW-1185">Reference proteome</keyword>
<proteinExistence type="predicted"/>
<dbReference type="Proteomes" id="UP000515514">
    <property type="component" value="Chromosome"/>
</dbReference>
<gene>
    <name evidence="1" type="ORF">ALE3EI_1605</name>
</gene>
<name>A0A7G8PUZ5_9FLAO</name>
<protein>
    <submittedName>
        <fullName evidence="1">Uncharacterized protein</fullName>
    </submittedName>
</protein>
<organism evidence="1 2">
    <name type="scientific">Constantimarinum furrinae</name>
    <dbReference type="NCBI Taxonomy" id="2562285"/>
    <lineage>
        <taxon>Bacteria</taxon>
        <taxon>Pseudomonadati</taxon>
        <taxon>Bacteroidota</taxon>
        <taxon>Flavobacteriia</taxon>
        <taxon>Flavobacteriales</taxon>
        <taxon>Flavobacteriaceae</taxon>
        <taxon>Altibacter/Constantimarinum group</taxon>
        <taxon>Constantimarinum</taxon>
    </lineage>
</organism>
<accession>A0A7G8PUZ5</accession>
<reference evidence="1 2" key="1">
    <citation type="submission" date="2020-04" db="EMBL/GenBank/DDBJ databases">
        <title>Genome sequence of Altibacter aquimarinus strain ALE3EI.</title>
        <authorList>
            <person name="Oh H.-M."/>
            <person name="Jang D."/>
        </authorList>
    </citation>
    <scope>NUCLEOTIDE SEQUENCE [LARGE SCALE GENOMIC DNA]</scope>
    <source>
        <strain evidence="1 2">ALE3EI</strain>
    </source>
</reference>